<dbReference type="OrthoDB" id="3427787at2"/>
<dbReference type="InterPro" id="IPR006016">
    <property type="entry name" value="UspA"/>
</dbReference>
<dbReference type="PANTHER" id="PTHR46268:SF6">
    <property type="entry name" value="UNIVERSAL STRESS PROTEIN UP12"/>
    <property type="match status" value="1"/>
</dbReference>
<dbReference type="RefSeq" id="WP_143912752.1">
    <property type="nucleotide sequence ID" value="NZ_VLNT01000004.1"/>
</dbReference>
<dbReference type="PANTHER" id="PTHR46268">
    <property type="entry name" value="STRESS RESPONSE PROTEIN NHAX"/>
    <property type="match status" value="1"/>
</dbReference>
<accession>A0A554SD85</accession>
<dbReference type="Proteomes" id="UP000316988">
    <property type="component" value="Unassembled WGS sequence"/>
</dbReference>
<protein>
    <submittedName>
        <fullName evidence="3">Universal stress protein</fullName>
    </submittedName>
</protein>
<gene>
    <name evidence="3" type="ORF">FNM00_07125</name>
</gene>
<dbReference type="Gene3D" id="3.40.50.620">
    <property type="entry name" value="HUPs"/>
    <property type="match status" value="1"/>
</dbReference>
<keyword evidence="4" id="KW-1185">Reference proteome</keyword>
<dbReference type="Pfam" id="PF00582">
    <property type="entry name" value="Usp"/>
    <property type="match status" value="1"/>
</dbReference>
<dbReference type="CDD" id="cd00293">
    <property type="entry name" value="USP-like"/>
    <property type="match status" value="1"/>
</dbReference>
<organism evidence="3 4">
    <name type="scientific">Aeromicrobium piscarium</name>
    <dbReference type="NCBI Taxonomy" id="2590901"/>
    <lineage>
        <taxon>Bacteria</taxon>
        <taxon>Bacillati</taxon>
        <taxon>Actinomycetota</taxon>
        <taxon>Actinomycetes</taxon>
        <taxon>Propionibacteriales</taxon>
        <taxon>Nocardioidaceae</taxon>
        <taxon>Aeromicrobium</taxon>
    </lineage>
</organism>
<comment type="caution">
    <text evidence="3">The sequence shown here is derived from an EMBL/GenBank/DDBJ whole genome shotgun (WGS) entry which is preliminary data.</text>
</comment>
<feature type="domain" description="UspA" evidence="2">
    <location>
        <begin position="4"/>
        <end position="136"/>
    </location>
</feature>
<dbReference type="PRINTS" id="PR01438">
    <property type="entry name" value="UNVRSLSTRESS"/>
</dbReference>
<evidence type="ECO:0000313" key="4">
    <source>
        <dbReference type="Proteomes" id="UP000316988"/>
    </source>
</evidence>
<reference evidence="3 4" key="1">
    <citation type="submission" date="2019-07" db="EMBL/GenBank/DDBJ databases">
        <authorList>
            <person name="Zhao L.H."/>
        </authorList>
    </citation>
    <scope>NUCLEOTIDE SEQUENCE [LARGE SCALE GENOMIC DNA]</scope>
    <source>
        <strain evidence="3 4">Co35</strain>
    </source>
</reference>
<dbReference type="InterPro" id="IPR014729">
    <property type="entry name" value="Rossmann-like_a/b/a_fold"/>
</dbReference>
<comment type="similarity">
    <text evidence="1">Belongs to the universal stress protein A family.</text>
</comment>
<proteinExistence type="inferred from homology"/>
<evidence type="ECO:0000313" key="3">
    <source>
        <dbReference type="EMBL" id="TSD64310.1"/>
    </source>
</evidence>
<dbReference type="SUPFAM" id="SSF52402">
    <property type="entry name" value="Adenine nucleotide alpha hydrolases-like"/>
    <property type="match status" value="1"/>
</dbReference>
<evidence type="ECO:0000259" key="2">
    <source>
        <dbReference type="Pfam" id="PF00582"/>
    </source>
</evidence>
<dbReference type="InterPro" id="IPR006015">
    <property type="entry name" value="Universal_stress_UspA"/>
</dbReference>
<dbReference type="AlphaFoldDB" id="A0A554SD85"/>
<evidence type="ECO:0000256" key="1">
    <source>
        <dbReference type="ARBA" id="ARBA00008791"/>
    </source>
</evidence>
<dbReference type="EMBL" id="VLNT01000004">
    <property type="protein sequence ID" value="TSD64310.1"/>
    <property type="molecule type" value="Genomic_DNA"/>
</dbReference>
<sequence>MDLIIVGVDGSETALAAARTAATLAHTTSARLHVISATPRDTVDYEDGQHHVQVDVAAEAEQIAQEAATALREITPDITSSAVKGRPADALVSEAERLGADLIVVGNRRVQSAVARVLGSIATAVAHHAPCDVYIAHTGR</sequence>
<name>A0A554SD85_9ACTN</name>